<comment type="caution">
    <text evidence="2">The sequence shown here is derived from an EMBL/GenBank/DDBJ whole genome shotgun (WGS) entry which is preliminary data.</text>
</comment>
<keyword evidence="3" id="KW-1185">Reference proteome</keyword>
<dbReference type="RefSeq" id="WP_150002927.1">
    <property type="nucleotide sequence ID" value="NZ_BKCM01000029.1"/>
</dbReference>
<evidence type="ECO:0000313" key="3">
    <source>
        <dbReference type="Proteomes" id="UP000325187"/>
    </source>
</evidence>
<reference evidence="2 3" key="1">
    <citation type="submission" date="2019-09" db="EMBL/GenBank/DDBJ databases">
        <title>NBRP : Genome information of microbial organism related human and environment.</title>
        <authorList>
            <person name="Hattori M."/>
            <person name="Oshima K."/>
            <person name="Inaba H."/>
            <person name="Suda W."/>
            <person name="Sakamoto M."/>
            <person name="Iino T."/>
            <person name="Kitahara M."/>
            <person name="Oshida Y."/>
            <person name="Iida T."/>
            <person name="Kudo T."/>
            <person name="Itoh T."/>
            <person name="Ohkuma M."/>
        </authorList>
    </citation>
    <scope>NUCLEOTIDE SEQUENCE [LARGE SCALE GENOMIC DNA]</scope>
    <source>
        <strain evidence="2 3">Mie-1</strain>
    </source>
</reference>
<dbReference type="Pfam" id="PF09848">
    <property type="entry name" value="SLFN-g3_helicase"/>
    <property type="match status" value="1"/>
</dbReference>
<dbReference type="InterPro" id="IPR027417">
    <property type="entry name" value="P-loop_NTPase"/>
</dbReference>
<organism evidence="2 3">
    <name type="scientific">Iodidimonas gelatinilytica</name>
    <dbReference type="NCBI Taxonomy" id="1236966"/>
    <lineage>
        <taxon>Bacteria</taxon>
        <taxon>Pseudomonadati</taxon>
        <taxon>Pseudomonadota</taxon>
        <taxon>Alphaproteobacteria</taxon>
        <taxon>Iodidimonadales</taxon>
        <taxon>Iodidimonadaceae</taxon>
        <taxon>Iodidimonas</taxon>
    </lineage>
</organism>
<evidence type="ECO:0000259" key="1">
    <source>
        <dbReference type="Pfam" id="PF09848"/>
    </source>
</evidence>
<dbReference type="EMBL" id="BKCM01000029">
    <property type="protein sequence ID" value="GER02298.1"/>
    <property type="molecule type" value="Genomic_DNA"/>
</dbReference>
<accession>A0A5A7N2F6</accession>
<sequence>MQIAYYDEPIKAFLKVSEDAIFGELAKRHVFALEYQQRDAWLGQIRLLKSVLSSFKLGHIFFEFAIPRMGKRADIVLLVGDVVFVLEFKVGAGSFDRSAIEQVHDYALDLKNFHKASHDLPIVPVLLATEAEGTRQLDVTFAPDRVAKPILARIEQLPDLIAHCVSLTGSPEIDIKSWKEAGYQPTPTIVEAAQALFQNHAVEEIARSDASALNLSQTTDRISQIIDHSKAQKRKSICFVTGVPGAGKTLAGLNIATKRAQEHSEEHAVFLSGNGPLVTVLREALARDEVARNGTTKSTALRKVSSFIQNIHHFRDEALRNRAVPDEKVAVFDEAQRAWTRDQAARFMQAKRGHEGFDMSEPEFLVHVMDRHVDWCVVVCLIGGGQEINTGEAGLGAWFSALKHHFPNWDVYISDRLKDGDYVSDEASTQLLAEMPVHPYRELHLSVSMRSFRAETLSSFIGHVVDNRPEAAREMYHHIHDRYPIWLTRDLDRARHWLRSKARGSERYGLVASSGARRLRAEGLHIKAKVDAASWFLNDRRDVRSSFYLEEVGTEFDVQGLELDWVGVCWDADLRQKSGKWGYYNFRGTVWQRLQQKERQLYLKNAYRVILTRARQGMILFVPKGHEADHTRPPCFYDETYDFLKSCGLKDLDVA</sequence>
<dbReference type="AlphaFoldDB" id="A0A5A7N2F6"/>
<name>A0A5A7N2F6_9PROT</name>
<feature type="domain" description="Schlafen group 3-like DNA/RNA helicase" evidence="1">
    <location>
        <begin position="235"/>
        <end position="623"/>
    </location>
</feature>
<evidence type="ECO:0000313" key="2">
    <source>
        <dbReference type="EMBL" id="GER02298.1"/>
    </source>
</evidence>
<dbReference type="Gene3D" id="3.40.50.300">
    <property type="entry name" value="P-loop containing nucleotide triphosphate hydrolases"/>
    <property type="match status" value="1"/>
</dbReference>
<protein>
    <recommendedName>
        <fullName evidence="1">Schlafen group 3-like DNA/RNA helicase domain-containing protein</fullName>
    </recommendedName>
</protein>
<gene>
    <name evidence="2" type="ORF">JCM17845_29210</name>
</gene>
<dbReference type="SUPFAM" id="SSF52540">
    <property type="entry name" value="P-loop containing nucleoside triphosphate hydrolases"/>
    <property type="match status" value="1"/>
</dbReference>
<dbReference type="InterPro" id="IPR018647">
    <property type="entry name" value="SLFN_3-like_DNA/RNA_helicase"/>
</dbReference>
<proteinExistence type="predicted"/>
<dbReference type="Proteomes" id="UP000325187">
    <property type="component" value="Unassembled WGS sequence"/>
</dbReference>